<evidence type="ECO:0000256" key="7">
    <source>
        <dbReference type="ARBA" id="ARBA00022741"/>
    </source>
</evidence>
<feature type="domain" description="Histidine kinase" evidence="16">
    <location>
        <begin position="575"/>
        <end position="793"/>
    </location>
</feature>
<keyword evidence="4" id="KW-0597">Phosphoprotein</keyword>
<dbReference type="InterPro" id="IPR036890">
    <property type="entry name" value="HATPase_C_sf"/>
</dbReference>
<dbReference type="GO" id="GO:0005886">
    <property type="term" value="C:plasma membrane"/>
    <property type="evidence" value="ECO:0007669"/>
    <property type="project" value="UniProtKB-SubCell"/>
</dbReference>
<keyword evidence="3 13" id="KW-1003">Cell membrane</keyword>
<feature type="region of interest" description="Disordered" evidence="14">
    <location>
        <begin position="1"/>
        <end position="60"/>
    </location>
</feature>
<proteinExistence type="predicted"/>
<dbReference type="EC" id="2.7.13.3" evidence="13"/>
<dbReference type="SMART" id="SM00388">
    <property type="entry name" value="HisKA"/>
    <property type="match status" value="1"/>
</dbReference>
<dbReference type="Pfam" id="PF00672">
    <property type="entry name" value="HAMP"/>
    <property type="match status" value="1"/>
</dbReference>
<evidence type="ECO:0000313" key="19">
    <source>
        <dbReference type="Proteomes" id="UP000315252"/>
    </source>
</evidence>
<dbReference type="Gene3D" id="1.10.287.130">
    <property type="match status" value="1"/>
</dbReference>
<dbReference type="PROSITE" id="PS50109">
    <property type="entry name" value="HIS_KIN"/>
    <property type="match status" value="1"/>
</dbReference>
<dbReference type="InterPro" id="IPR005467">
    <property type="entry name" value="His_kinase_dom"/>
</dbReference>
<dbReference type="Gene3D" id="6.10.340.10">
    <property type="match status" value="1"/>
</dbReference>
<evidence type="ECO:0000256" key="13">
    <source>
        <dbReference type="PIRNR" id="PIRNR037532"/>
    </source>
</evidence>
<keyword evidence="10 15" id="KW-1133">Transmembrane helix</keyword>
<keyword evidence="7 13" id="KW-0547">Nucleotide-binding</keyword>
<dbReference type="InterPro" id="IPR003660">
    <property type="entry name" value="HAMP_dom"/>
</dbReference>
<comment type="catalytic activity">
    <reaction evidence="1 13">
        <text>ATP + protein L-histidine = ADP + protein N-phospho-L-histidine.</text>
        <dbReference type="EC" id="2.7.13.3"/>
    </reaction>
</comment>
<keyword evidence="9 13" id="KW-0067">ATP-binding</keyword>
<feature type="transmembrane region" description="Helical" evidence="15">
    <location>
        <begin position="159"/>
        <end position="184"/>
    </location>
</feature>
<dbReference type="InterPro" id="IPR017232">
    <property type="entry name" value="NtrY"/>
</dbReference>
<evidence type="ECO:0000313" key="18">
    <source>
        <dbReference type="EMBL" id="TQV79195.1"/>
    </source>
</evidence>
<feature type="transmembrane region" description="Helical" evidence="15">
    <location>
        <begin position="127"/>
        <end position="147"/>
    </location>
</feature>
<dbReference type="Gene3D" id="3.30.565.10">
    <property type="entry name" value="Histidine kinase-like ATPase, C-terminal domain"/>
    <property type="match status" value="1"/>
</dbReference>
<evidence type="ECO:0000256" key="14">
    <source>
        <dbReference type="SAM" id="MobiDB-lite"/>
    </source>
</evidence>
<evidence type="ECO:0000256" key="6">
    <source>
        <dbReference type="ARBA" id="ARBA00022692"/>
    </source>
</evidence>
<dbReference type="SUPFAM" id="SSF47384">
    <property type="entry name" value="Homodimeric domain of signal transducing histidine kinase"/>
    <property type="match status" value="1"/>
</dbReference>
<dbReference type="GO" id="GO:0006355">
    <property type="term" value="P:regulation of DNA-templated transcription"/>
    <property type="evidence" value="ECO:0007669"/>
    <property type="project" value="InterPro"/>
</dbReference>
<comment type="subcellular location">
    <subcellularLocation>
        <location evidence="2 13">Cell membrane</location>
        <topology evidence="2 13">Multi-pass membrane protein</topology>
    </subcellularLocation>
</comment>
<dbReference type="InterPro" id="IPR004358">
    <property type="entry name" value="Sig_transdc_His_kin-like_C"/>
</dbReference>
<dbReference type="PROSITE" id="PS50885">
    <property type="entry name" value="HAMP"/>
    <property type="match status" value="1"/>
</dbReference>
<evidence type="ECO:0000256" key="4">
    <source>
        <dbReference type="ARBA" id="ARBA00022553"/>
    </source>
</evidence>
<keyword evidence="19" id="KW-1185">Reference proteome</keyword>
<evidence type="ECO:0000256" key="2">
    <source>
        <dbReference type="ARBA" id="ARBA00004651"/>
    </source>
</evidence>
<accession>A0A545TPP5</accession>
<dbReference type="GO" id="GO:0000155">
    <property type="term" value="F:phosphorelay sensor kinase activity"/>
    <property type="evidence" value="ECO:0007669"/>
    <property type="project" value="InterPro"/>
</dbReference>
<dbReference type="Gene3D" id="3.30.450.20">
    <property type="entry name" value="PAS domain"/>
    <property type="match status" value="1"/>
</dbReference>
<evidence type="ECO:0000256" key="15">
    <source>
        <dbReference type="SAM" id="Phobius"/>
    </source>
</evidence>
<dbReference type="InterPro" id="IPR045671">
    <property type="entry name" value="NtrY-like_N"/>
</dbReference>
<evidence type="ECO:0000256" key="9">
    <source>
        <dbReference type="ARBA" id="ARBA00022840"/>
    </source>
</evidence>
<dbReference type="AlphaFoldDB" id="A0A545TPP5"/>
<keyword evidence="6 13" id="KW-0812">Transmembrane</keyword>
<evidence type="ECO:0000256" key="11">
    <source>
        <dbReference type="ARBA" id="ARBA00023012"/>
    </source>
</evidence>
<evidence type="ECO:0000256" key="12">
    <source>
        <dbReference type="ARBA" id="ARBA00023136"/>
    </source>
</evidence>
<feature type="compositionally biased region" description="Low complexity" evidence="14">
    <location>
        <begin position="25"/>
        <end position="44"/>
    </location>
</feature>
<dbReference type="PANTHER" id="PTHR43065:SF10">
    <property type="entry name" value="PEROXIDE STRESS-ACTIVATED HISTIDINE KINASE MAK3"/>
    <property type="match status" value="1"/>
</dbReference>
<keyword evidence="13" id="KW-0535">Nitrogen fixation</keyword>
<feature type="domain" description="HAMP" evidence="17">
    <location>
        <begin position="384"/>
        <end position="437"/>
    </location>
</feature>
<feature type="transmembrane region" description="Helical" evidence="15">
    <location>
        <begin position="87"/>
        <end position="107"/>
    </location>
</feature>
<dbReference type="SUPFAM" id="SSF55785">
    <property type="entry name" value="PYP-like sensor domain (PAS domain)"/>
    <property type="match status" value="1"/>
</dbReference>
<keyword evidence="11 13" id="KW-0902">Two-component regulatory system</keyword>
<gene>
    <name evidence="18" type="ORF">FKG95_16165</name>
</gene>
<evidence type="ECO:0000259" key="16">
    <source>
        <dbReference type="PROSITE" id="PS50109"/>
    </source>
</evidence>
<dbReference type="CDD" id="cd06225">
    <property type="entry name" value="HAMP"/>
    <property type="match status" value="1"/>
</dbReference>
<evidence type="ECO:0000259" key="17">
    <source>
        <dbReference type="PROSITE" id="PS50885"/>
    </source>
</evidence>
<dbReference type="PRINTS" id="PR00344">
    <property type="entry name" value="BCTRLSENSOR"/>
</dbReference>
<evidence type="ECO:0000256" key="3">
    <source>
        <dbReference type="ARBA" id="ARBA00022475"/>
    </source>
</evidence>
<dbReference type="SMART" id="SM00387">
    <property type="entry name" value="HATPase_c"/>
    <property type="match status" value="1"/>
</dbReference>
<dbReference type="Proteomes" id="UP000315252">
    <property type="component" value="Unassembled WGS sequence"/>
</dbReference>
<dbReference type="Pfam" id="PF00989">
    <property type="entry name" value="PAS"/>
    <property type="match status" value="1"/>
</dbReference>
<dbReference type="GO" id="GO:0009399">
    <property type="term" value="P:nitrogen fixation"/>
    <property type="evidence" value="ECO:0007669"/>
    <property type="project" value="UniProtKB-UniRule"/>
</dbReference>
<dbReference type="Pfam" id="PF19312">
    <property type="entry name" value="NtrY_N"/>
    <property type="match status" value="1"/>
</dbReference>
<dbReference type="PIRSF" id="PIRSF037532">
    <property type="entry name" value="STHK_NtrY"/>
    <property type="match status" value="1"/>
</dbReference>
<keyword evidence="12 13" id="KW-0472">Membrane</keyword>
<dbReference type="OrthoDB" id="9776727at2"/>
<feature type="transmembrane region" description="Helical" evidence="15">
    <location>
        <begin position="358"/>
        <end position="383"/>
    </location>
</feature>
<evidence type="ECO:0000256" key="8">
    <source>
        <dbReference type="ARBA" id="ARBA00022777"/>
    </source>
</evidence>
<name>A0A545TPP5_9PROT</name>
<keyword evidence="8 13" id="KW-0418">Kinase</keyword>
<dbReference type="SUPFAM" id="SSF158472">
    <property type="entry name" value="HAMP domain-like"/>
    <property type="match status" value="1"/>
</dbReference>
<protein>
    <recommendedName>
        <fullName evidence="13">Nitrogen regulation protein</fullName>
        <ecNumber evidence="13">2.7.13.3</ecNumber>
    </recommendedName>
</protein>
<reference evidence="18 19" key="1">
    <citation type="submission" date="2019-06" db="EMBL/GenBank/DDBJ databases">
        <title>Whole genome sequence for Rhodospirillaceae sp. R148.</title>
        <authorList>
            <person name="Wang G."/>
        </authorList>
    </citation>
    <scope>NUCLEOTIDE SEQUENCE [LARGE SCALE GENOMIC DNA]</scope>
    <source>
        <strain evidence="18 19">R148</strain>
    </source>
</reference>
<dbReference type="SUPFAM" id="SSF55874">
    <property type="entry name" value="ATPase domain of HSP90 chaperone/DNA topoisomerase II/histidine kinase"/>
    <property type="match status" value="1"/>
</dbReference>
<dbReference type="CDD" id="cd00082">
    <property type="entry name" value="HisKA"/>
    <property type="match status" value="1"/>
</dbReference>
<dbReference type="InterPro" id="IPR035965">
    <property type="entry name" value="PAS-like_dom_sf"/>
</dbReference>
<dbReference type="InterPro" id="IPR036097">
    <property type="entry name" value="HisK_dim/P_sf"/>
</dbReference>
<dbReference type="InterPro" id="IPR003661">
    <property type="entry name" value="HisK_dim/P_dom"/>
</dbReference>
<sequence>MAAELSTAASQDGTEARNERPPETSAGPSGEPGAESGPEAGPESVTGPGAGTPENTEAGKPHALAANEGWVRRFGHWAHRHKLERKVALFLLVAAIASGIATFAAMTDSLPVALDPLSVLLLLNLDLILLLGLSALVARRLVIIWVARRRGMAGARLHARLVGLFSLVAVMPTIIVATLSFFLLDFGLQGWFSERVSTAVKESFAVANAYLEEHRQTIGADVLAMAQDISREGSAVAYNPQRLNQVLGAQAALRSLTEAMIVDSSQRVIARAGFSLLLDFDPQVPEWALRRAQEGEIVILTSPTDDRVRGLVRLDMISDTYLYVGRLIDPRVLGHIDRTQGAVRLYEELEGKRSGLQLTFTAIFVVVALMLLLASIWVGLAFANQLTVPVGRLIDAAGRVSEGDLTARVPNQDNRDEIGTLGRAFNRMTGEIQRQQDALLDANTQLDERSRFIEAVLGGVSAGVLGLDGKGVITLVNKVASELLERNAASIRGSEIGEVLPDVQDLVDAARKRPRRRSERQITLSQSGGRICTMMVRVVAEQDEAGVNGFVVTLDDISELMSAQRKAAWSDVARRIAHEIKNPLTPIQLSAERLKRKYLREITSDPDTFEICTDTIVRQVGDIGRMVDEFSSFARMPAPVVENVDIKHLAEQAVFLQKTAHPEIDYEMESDAEEMSTGCDRQQINRVLTNLLLNAEEAIEGRQEEDGDFKGRIKVRLRDLPEGLVIEIEDNGKGLPEVSRDRLTEPYVTTRKKGTGLGLAIVKKIMEDHGGSFGLQDAAEQGAVARLVFPRIDEATTIVG</sequence>
<dbReference type="GO" id="GO:0005524">
    <property type="term" value="F:ATP binding"/>
    <property type="evidence" value="ECO:0007669"/>
    <property type="project" value="UniProtKB-UniRule"/>
</dbReference>
<keyword evidence="5 13" id="KW-0808">Transferase</keyword>
<organism evidence="18 19">
    <name type="scientific">Denitrobaculum tricleocarpae</name>
    <dbReference type="NCBI Taxonomy" id="2591009"/>
    <lineage>
        <taxon>Bacteria</taxon>
        <taxon>Pseudomonadati</taxon>
        <taxon>Pseudomonadota</taxon>
        <taxon>Alphaproteobacteria</taxon>
        <taxon>Rhodospirillales</taxon>
        <taxon>Rhodospirillaceae</taxon>
        <taxon>Denitrobaculum</taxon>
    </lineage>
</organism>
<dbReference type="Pfam" id="PF00512">
    <property type="entry name" value="HisKA"/>
    <property type="match status" value="1"/>
</dbReference>
<dbReference type="Pfam" id="PF02518">
    <property type="entry name" value="HATPase_c"/>
    <property type="match status" value="1"/>
</dbReference>
<evidence type="ECO:0000256" key="1">
    <source>
        <dbReference type="ARBA" id="ARBA00000085"/>
    </source>
</evidence>
<dbReference type="PANTHER" id="PTHR43065">
    <property type="entry name" value="SENSOR HISTIDINE KINASE"/>
    <property type="match status" value="1"/>
</dbReference>
<dbReference type="SMART" id="SM00304">
    <property type="entry name" value="HAMP"/>
    <property type="match status" value="1"/>
</dbReference>
<evidence type="ECO:0000256" key="10">
    <source>
        <dbReference type="ARBA" id="ARBA00022989"/>
    </source>
</evidence>
<dbReference type="EMBL" id="VHSH01000005">
    <property type="protein sequence ID" value="TQV79195.1"/>
    <property type="molecule type" value="Genomic_DNA"/>
</dbReference>
<dbReference type="InterPro" id="IPR003594">
    <property type="entry name" value="HATPase_dom"/>
</dbReference>
<dbReference type="InterPro" id="IPR013767">
    <property type="entry name" value="PAS_fold"/>
</dbReference>
<comment type="caution">
    <text evidence="18">The sequence shown here is derived from an EMBL/GenBank/DDBJ whole genome shotgun (WGS) entry which is preliminary data.</text>
</comment>
<evidence type="ECO:0000256" key="5">
    <source>
        <dbReference type="ARBA" id="ARBA00022679"/>
    </source>
</evidence>